<organism evidence="1 2">
    <name type="scientific">Dryococelus australis</name>
    <dbReference type="NCBI Taxonomy" id="614101"/>
    <lineage>
        <taxon>Eukaryota</taxon>
        <taxon>Metazoa</taxon>
        <taxon>Ecdysozoa</taxon>
        <taxon>Arthropoda</taxon>
        <taxon>Hexapoda</taxon>
        <taxon>Insecta</taxon>
        <taxon>Pterygota</taxon>
        <taxon>Neoptera</taxon>
        <taxon>Polyneoptera</taxon>
        <taxon>Phasmatodea</taxon>
        <taxon>Verophasmatodea</taxon>
        <taxon>Anareolatae</taxon>
        <taxon>Phasmatidae</taxon>
        <taxon>Eurycanthinae</taxon>
        <taxon>Dryococelus</taxon>
    </lineage>
</organism>
<name>A0ABQ9HDF0_9NEOP</name>
<evidence type="ECO:0008006" key="3">
    <source>
        <dbReference type="Google" id="ProtNLM"/>
    </source>
</evidence>
<gene>
    <name evidence="1" type="ORF">PR048_018586</name>
</gene>
<evidence type="ECO:0000313" key="2">
    <source>
        <dbReference type="Proteomes" id="UP001159363"/>
    </source>
</evidence>
<proteinExistence type="predicted"/>
<dbReference type="EMBL" id="JARBHB010000006">
    <property type="protein sequence ID" value="KAJ8882098.1"/>
    <property type="molecule type" value="Genomic_DNA"/>
</dbReference>
<keyword evidence="2" id="KW-1185">Reference proteome</keyword>
<protein>
    <recommendedName>
        <fullName evidence="3">Polyprotein</fullName>
    </recommendedName>
</protein>
<sequence>MAMTDDILSTQRITIQNNKQHFLGLIDTGCRHDFIRRHQLIPCLHENIATFRNKHDQIITVPLIYESDPLPNKCILHAIQKLVNSETNEKDVAMKNISPALPPEKSYKLKNF</sequence>
<dbReference type="Proteomes" id="UP001159363">
    <property type="component" value="Chromosome 5"/>
</dbReference>
<comment type="caution">
    <text evidence="1">The sequence shown here is derived from an EMBL/GenBank/DDBJ whole genome shotgun (WGS) entry which is preliminary data.</text>
</comment>
<accession>A0ABQ9HDF0</accession>
<evidence type="ECO:0000313" key="1">
    <source>
        <dbReference type="EMBL" id="KAJ8882098.1"/>
    </source>
</evidence>
<reference evidence="1 2" key="1">
    <citation type="submission" date="2023-02" db="EMBL/GenBank/DDBJ databases">
        <title>LHISI_Scaffold_Assembly.</title>
        <authorList>
            <person name="Stuart O.P."/>
            <person name="Cleave R."/>
            <person name="Magrath M.J.L."/>
            <person name="Mikheyev A.S."/>
        </authorList>
    </citation>
    <scope>NUCLEOTIDE SEQUENCE [LARGE SCALE GENOMIC DNA]</scope>
    <source>
        <strain evidence="1">Daus_M_001</strain>
        <tissue evidence="1">Leg muscle</tissue>
    </source>
</reference>